<keyword evidence="1" id="KW-0472">Membrane</keyword>
<evidence type="ECO:0000313" key="3">
    <source>
        <dbReference type="Proteomes" id="UP000436694"/>
    </source>
</evidence>
<dbReference type="RefSeq" id="WP_153547745.1">
    <property type="nucleotide sequence ID" value="NZ_WIXK01000004.1"/>
</dbReference>
<feature type="transmembrane region" description="Helical" evidence="1">
    <location>
        <begin position="49"/>
        <end position="70"/>
    </location>
</feature>
<reference evidence="2 3" key="1">
    <citation type="submission" date="2019-10" db="EMBL/GenBank/DDBJ databases">
        <title>Epibacterium sp. nov., isolated from seawater.</title>
        <authorList>
            <person name="Zhang X."/>
            <person name="Li N."/>
        </authorList>
    </citation>
    <scope>NUCLEOTIDE SEQUENCE [LARGE SCALE GENOMIC DNA]</scope>
    <source>
        <strain evidence="2 3">SM1969</strain>
    </source>
</reference>
<dbReference type="Proteomes" id="UP000436694">
    <property type="component" value="Unassembled WGS sequence"/>
</dbReference>
<name>A0A844AYK6_9RHOB</name>
<accession>A0A844AYK6</accession>
<sequence>MENLVWIGTAVTLIGFLGLMYCVVKVALAKRKNLSDDDLRAEVQKLIPINLGTLLLSALGLGLVVVGLFLA</sequence>
<organism evidence="2 3">
    <name type="scientific">Tritonibacter aquimaris</name>
    <dbReference type="NCBI Taxonomy" id="2663379"/>
    <lineage>
        <taxon>Bacteria</taxon>
        <taxon>Pseudomonadati</taxon>
        <taxon>Pseudomonadota</taxon>
        <taxon>Alphaproteobacteria</taxon>
        <taxon>Rhodobacterales</taxon>
        <taxon>Paracoccaceae</taxon>
        <taxon>Tritonibacter</taxon>
    </lineage>
</organism>
<gene>
    <name evidence="2" type="ORF">GG681_10285</name>
</gene>
<feature type="transmembrane region" description="Helical" evidence="1">
    <location>
        <begin position="6"/>
        <end position="28"/>
    </location>
</feature>
<proteinExistence type="predicted"/>
<evidence type="ECO:0000256" key="1">
    <source>
        <dbReference type="SAM" id="Phobius"/>
    </source>
</evidence>
<evidence type="ECO:0000313" key="2">
    <source>
        <dbReference type="EMBL" id="MQY43031.1"/>
    </source>
</evidence>
<keyword evidence="1" id="KW-1133">Transmembrane helix</keyword>
<keyword evidence="3" id="KW-1185">Reference proteome</keyword>
<comment type="caution">
    <text evidence="2">The sequence shown here is derived from an EMBL/GenBank/DDBJ whole genome shotgun (WGS) entry which is preliminary data.</text>
</comment>
<dbReference type="EMBL" id="WIXK01000004">
    <property type="protein sequence ID" value="MQY43031.1"/>
    <property type="molecule type" value="Genomic_DNA"/>
</dbReference>
<dbReference type="AlphaFoldDB" id="A0A844AYK6"/>
<keyword evidence="1" id="KW-0812">Transmembrane</keyword>
<protein>
    <submittedName>
        <fullName evidence="2">Uncharacterized protein</fullName>
    </submittedName>
</protein>